<organism evidence="1 2">
    <name type="scientific">Phycomyces blakesleeanus (strain ATCC 8743b / DSM 1359 / FGSC 10004 / NBRC 33097 / NRRL 1555)</name>
    <dbReference type="NCBI Taxonomy" id="763407"/>
    <lineage>
        <taxon>Eukaryota</taxon>
        <taxon>Fungi</taxon>
        <taxon>Fungi incertae sedis</taxon>
        <taxon>Mucoromycota</taxon>
        <taxon>Mucoromycotina</taxon>
        <taxon>Mucoromycetes</taxon>
        <taxon>Mucorales</taxon>
        <taxon>Phycomycetaceae</taxon>
        <taxon>Phycomyces</taxon>
    </lineage>
</organism>
<evidence type="ECO:0000313" key="1">
    <source>
        <dbReference type="EMBL" id="OAD72285.1"/>
    </source>
</evidence>
<dbReference type="RefSeq" id="XP_018290325.1">
    <property type="nucleotide sequence ID" value="XM_018436072.1"/>
</dbReference>
<dbReference type="Proteomes" id="UP000077315">
    <property type="component" value="Unassembled WGS sequence"/>
</dbReference>
<accession>A0A162X340</accession>
<dbReference type="AlphaFoldDB" id="A0A162X340"/>
<sequence>MVGLDYKSVQRMCVWRVVASEISKSYENDISWWGTTFLSNQINSLRSLVWALLLCPHTLCLYISSQESTFPSFKKAYKYQLNGSLGTRHDYSMMAKKGHDLWSGRNKMSSPTRKCRAPKNLHYRDIKKKDKVRTIVDRVILIL</sequence>
<protein>
    <submittedName>
        <fullName evidence="1">Uncharacterized protein</fullName>
    </submittedName>
</protein>
<dbReference type="VEuPathDB" id="FungiDB:PHYBLDRAFT_169424"/>
<evidence type="ECO:0000313" key="2">
    <source>
        <dbReference type="Proteomes" id="UP000077315"/>
    </source>
</evidence>
<gene>
    <name evidence="1" type="ORF">PHYBLDRAFT_169424</name>
</gene>
<keyword evidence="2" id="KW-1185">Reference proteome</keyword>
<name>A0A162X340_PHYB8</name>
<dbReference type="InParanoid" id="A0A162X340"/>
<proteinExistence type="predicted"/>
<reference evidence="2" key="1">
    <citation type="submission" date="2015-06" db="EMBL/GenBank/DDBJ databases">
        <title>Expansion of signal transduction pathways in fungi by whole-genome duplication.</title>
        <authorList>
            <consortium name="DOE Joint Genome Institute"/>
            <person name="Corrochano L.M."/>
            <person name="Kuo A."/>
            <person name="Marcet-Houben M."/>
            <person name="Polaino S."/>
            <person name="Salamov A."/>
            <person name="Villalobos J.M."/>
            <person name="Alvarez M.I."/>
            <person name="Avalos J."/>
            <person name="Benito E.P."/>
            <person name="Benoit I."/>
            <person name="Burger G."/>
            <person name="Camino L.P."/>
            <person name="Canovas D."/>
            <person name="Cerda-Olmedo E."/>
            <person name="Cheng J.-F."/>
            <person name="Dominguez A."/>
            <person name="Elias M."/>
            <person name="Eslava A.P."/>
            <person name="Glaser F."/>
            <person name="Grimwood J."/>
            <person name="Gutierrez G."/>
            <person name="Heitman J."/>
            <person name="Henrissat B."/>
            <person name="Iturriaga E.A."/>
            <person name="Lang B.F."/>
            <person name="Lavin J.L."/>
            <person name="Lee S."/>
            <person name="Li W."/>
            <person name="Lindquist E."/>
            <person name="Lopez-Garcia S."/>
            <person name="Luque E.M."/>
            <person name="Marcos A.T."/>
            <person name="Martin J."/>
            <person name="McCluskey K."/>
            <person name="Medina H.R."/>
            <person name="Miralles-Duran A."/>
            <person name="Miyazaki A."/>
            <person name="Munoz-Torres E."/>
            <person name="Oguiza J.A."/>
            <person name="Ohm R."/>
            <person name="Olmedo M."/>
            <person name="Orejas M."/>
            <person name="Ortiz-Castellanos L."/>
            <person name="Pisabarro A.G."/>
            <person name="Rodriguez-Romero J."/>
            <person name="Ruiz-Herrera J."/>
            <person name="Ruiz-Vazquez R."/>
            <person name="Sanz C."/>
            <person name="Schackwitz W."/>
            <person name="Schmutz J."/>
            <person name="Shahriari M."/>
            <person name="Shelest E."/>
            <person name="Silva-Franco F."/>
            <person name="Soanes D."/>
            <person name="Syed K."/>
            <person name="Tagua V.G."/>
            <person name="Talbot N.J."/>
            <person name="Thon M."/>
            <person name="De vries R.P."/>
            <person name="Wiebenga A."/>
            <person name="Yadav J.S."/>
            <person name="Braun E.L."/>
            <person name="Baker S."/>
            <person name="Garre V."/>
            <person name="Horwitz B."/>
            <person name="Torres-Martinez S."/>
            <person name="Idnurm A."/>
            <person name="Herrera-Estrella A."/>
            <person name="Gabaldon T."/>
            <person name="Grigoriev I.V."/>
        </authorList>
    </citation>
    <scope>NUCLEOTIDE SEQUENCE [LARGE SCALE GENOMIC DNA]</scope>
    <source>
        <strain evidence="2">NRRL 1555(-)</strain>
    </source>
</reference>
<dbReference type="GeneID" id="28996978"/>
<dbReference type="EMBL" id="KV440983">
    <property type="protein sequence ID" value="OAD72285.1"/>
    <property type="molecule type" value="Genomic_DNA"/>
</dbReference>